<dbReference type="AlphaFoldDB" id="A0A5J4TFJ5"/>
<gene>
    <name evidence="4" type="ORF">EZS28_047218</name>
</gene>
<evidence type="ECO:0000256" key="1">
    <source>
        <dbReference type="ARBA" id="ARBA00023172"/>
    </source>
</evidence>
<dbReference type="InterPro" id="IPR011010">
    <property type="entry name" value="DNA_brk_join_enz"/>
</dbReference>
<proteinExistence type="predicted"/>
<feature type="compositionally biased region" description="Polar residues" evidence="2">
    <location>
        <begin position="259"/>
        <end position="270"/>
    </location>
</feature>
<evidence type="ECO:0000313" key="5">
    <source>
        <dbReference type="Proteomes" id="UP000324800"/>
    </source>
</evidence>
<evidence type="ECO:0000256" key="2">
    <source>
        <dbReference type="SAM" id="MobiDB-lite"/>
    </source>
</evidence>
<dbReference type="Gene3D" id="1.10.443.10">
    <property type="entry name" value="Intergrase catalytic core"/>
    <property type="match status" value="1"/>
</dbReference>
<dbReference type="GO" id="GO:0006310">
    <property type="term" value="P:DNA recombination"/>
    <property type="evidence" value="ECO:0007669"/>
    <property type="project" value="UniProtKB-KW"/>
</dbReference>
<dbReference type="InterPro" id="IPR002104">
    <property type="entry name" value="Integrase_catalytic"/>
</dbReference>
<feature type="domain" description="Tyr recombinase" evidence="3">
    <location>
        <begin position="27"/>
        <end position="229"/>
    </location>
</feature>
<dbReference type="GO" id="GO:0015074">
    <property type="term" value="P:DNA integration"/>
    <property type="evidence" value="ECO:0007669"/>
    <property type="project" value="InterPro"/>
</dbReference>
<evidence type="ECO:0000259" key="3">
    <source>
        <dbReference type="PROSITE" id="PS51898"/>
    </source>
</evidence>
<dbReference type="InterPro" id="IPR013762">
    <property type="entry name" value="Integrase-like_cat_sf"/>
</dbReference>
<keyword evidence="1" id="KW-0233">DNA recombination</keyword>
<accession>A0A5J4TFJ5</accession>
<dbReference type="SUPFAM" id="SSF56349">
    <property type="entry name" value="DNA breaking-rejoining enzymes"/>
    <property type="match status" value="1"/>
</dbReference>
<dbReference type="GO" id="GO:0003677">
    <property type="term" value="F:DNA binding"/>
    <property type="evidence" value="ECO:0007669"/>
    <property type="project" value="InterPro"/>
</dbReference>
<organism evidence="4 5">
    <name type="scientific">Streblomastix strix</name>
    <dbReference type="NCBI Taxonomy" id="222440"/>
    <lineage>
        <taxon>Eukaryota</taxon>
        <taxon>Metamonada</taxon>
        <taxon>Preaxostyla</taxon>
        <taxon>Oxymonadida</taxon>
        <taxon>Streblomastigidae</taxon>
        <taxon>Streblomastix</taxon>
    </lineage>
</organism>
<dbReference type="Pfam" id="PF00589">
    <property type="entry name" value="Phage_integrase"/>
    <property type="match status" value="1"/>
</dbReference>
<dbReference type="PROSITE" id="PS51898">
    <property type="entry name" value="TYR_RECOMBINASE"/>
    <property type="match status" value="1"/>
</dbReference>
<reference evidence="4 5" key="1">
    <citation type="submission" date="2019-03" db="EMBL/GenBank/DDBJ databases">
        <title>Single cell metagenomics reveals metabolic interactions within the superorganism composed of flagellate Streblomastix strix and complex community of Bacteroidetes bacteria on its surface.</title>
        <authorList>
            <person name="Treitli S.C."/>
            <person name="Kolisko M."/>
            <person name="Husnik F."/>
            <person name="Keeling P."/>
            <person name="Hampl V."/>
        </authorList>
    </citation>
    <scope>NUCLEOTIDE SEQUENCE [LARGE SCALE GENOMIC DNA]</scope>
    <source>
        <strain evidence="4">ST1C</strain>
    </source>
</reference>
<sequence>MLSLIYKENLASSTTSKLINKALANATIPHRRYQNIWNIQILFNHWRQSKQNKYLNNYDLQVKIAFLLISVCFFRLNEIAEIRLKFSNDNKTENQASLRLAPKQANAIETYEVYETDNEELSPKLAIYEWIDGLKKQFPKGTDILLQHKGFNKPTTTKDISLQLTKLLGELKIIEASAYSIRHSATTELAKLGIHERDLATFTHHSQNSRTVQQYYIFASSIRANEIARQLTNNSGQDNERLNQISQQRGEIRREGGNQLLSSSPLETGQ</sequence>
<feature type="region of interest" description="Disordered" evidence="2">
    <location>
        <begin position="248"/>
        <end position="270"/>
    </location>
</feature>
<name>A0A5J4TFJ5_9EUKA</name>
<evidence type="ECO:0000313" key="4">
    <source>
        <dbReference type="EMBL" id="KAA6357256.1"/>
    </source>
</evidence>
<comment type="caution">
    <text evidence="4">The sequence shown here is derived from an EMBL/GenBank/DDBJ whole genome shotgun (WGS) entry which is preliminary data.</text>
</comment>
<dbReference type="Proteomes" id="UP000324800">
    <property type="component" value="Unassembled WGS sequence"/>
</dbReference>
<dbReference type="EMBL" id="SNRW01031694">
    <property type="protein sequence ID" value="KAA6357256.1"/>
    <property type="molecule type" value="Genomic_DNA"/>
</dbReference>
<protein>
    <recommendedName>
        <fullName evidence="3">Tyr recombinase domain-containing protein</fullName>
    </recommendedName>
</protein>